<comment type="catalytic activity">
    <reaction evidence="10 11">
        <text>RNA(n) + a ribonucleoside 5'-triphosphate = RNA(n+1) + diphosphate</text>
        <dbReference type="Rhea" id="RHEA:21248"/>
        <dbReference type="Rhea" id="RHEA-COMP:14527"/>
        <dbReference type="Rhea" id="RHEA-COMP:17342"/>
        <dbReference type="ChEBI" id="CHEBI:33019"/>
        <dbReference type="ChEBI" id="CHEBI:61557"/>
        <dbReference type="ChEBI" id="CHEBI:140395"/>
        <dbReference type="EC" id="2.7.7.6"/>
    </reaction>
</comment>
<evidence type="ECO:0000256" key="11">
    <source>
        <dbReference type="PIRNR" id="PIRNR000746"/>
    </source>
</evidence>
<evidence type="ECO:0000256" key="7">
    <source>
        <dbReference type="ARBA" id="ARBA00022844"/>
    </source>
</evidence>
<keyword evidence="13" id="KW-1185">Reference proteome</keyword>
<dbReference type="KEGG" id="vg:36841116"/>
<dbReference type="GO" id="GO:0019083">
    <property type="term" value="P:viral transcription"/>
    <property type="evidence" value="ECO:0007669"/>
    <property type="project" value="UniProtKB-UniRule"/>
</dbReference>
<keyword evidence="5 11" id="KW-0808">Transferase</keyword>
<dbReference type="GO" id="GO:0003677">
    <property type="term" value="F:DNA binding"/>
    <property type="evidence" value="ECO:0007669"/>
    <property type="project" value="UniProtKB-UniRule"/>
</dbReference>
<accession>A0A2U9QHU0</accession>
<evidence type="ECO:0000256" key="9">
    <source>
        <dbReference type="ARBA" id="ARBA00026040"/>
    </source>
</evidence>
<keyword evidence="7 11" id="KW-0946">Virion</keyword>
<evidence type="ECO:0000256" key="2">
    <source>
        <dbReference type="ARBA" id="ARBA00012418"/>
    </source>
</evidence>
<dbReference type="GO" id="GO:0000428">
    <property type="term" value="C:DNA-directed RNA polymerase complex"/>
    <property type="evidence" value="ECO:0007669"/>
    <property type="project" value="UniProtKB-UniRule"/>
</dbReference>
<evidence type="ECO:0000256" key="8">
    <source>
        <dbReference type="ARBA" id="ARBA00023163"/>
    </source>
</evidence>
<dbReference type="PIRSF" id="PIRSF000746">
    <property type="entry name" value="Rpo35"/>
    <property type="match status" value="1"/>
</dbReference>
<dbReference type="EC" id="2.7.7.6" evidence="2 11"/>
<dbReference type="GeneID" id="36841116"/>
<dbReference type="RefSeq" id="YP_009480657.1">
    <property type="nucleotide sequence ID" value="NC_037656.1"/>
</dbReference>
<dbReference type="GO" id="GO:0003899">
    <property type="term" value="F:DNA-directed RNA polymerase activity"/>
    <property type="evidence" value="ECO:0007669"/>
    <property type="project" value="UniProtKB-EC"/>
</dbReference>
<protein>
    <recommendedName>
        <fullName evidence="3 11">DNA-directed RNA polymerase 35 kDa subunit</fullName>
        <ecNumber evidence="2 11">2.7.7.6</ecNumber>
    </recommendedName>
</protein>
<keyword evidence="8 11" id="KW-0804">Transcription</keyword>
<evidence type="ECO:0000256" key="4">
    <source>
        <dbReference type="ARBA" id="ARBA00022478"/>
    </source>
</evidence>
<dbReference type="EMBL" id="MH427217">
    <property type="protein sequence ID" value="AWU47164.1"/>
    <property type="molecule type" value="Genomic_DNA"/>
</dbReference>
<comment type="similarity">
    <text evidence="1 11">Belongs to the poxviridae DNA-directed RNA polymerase 35 kDa subunit family.</text>
</comment>
<comment type="function">
    <text evidence="11">Part of the DNA-dependent RNA polymerase which catalyzes the transcription of viral DNA into RNA using the four ribonucleoside triphosphates as substrates. Responsible for the transcription of early, intermediate and late genes.</text>
</comment>
<organism evidence="12">
    <name type="scientific">Sea otter poxvirus</name>
    <dbReference type="NCBI Taxonomy" id="1416741"/>
    <lineage>
        <taxon>Viruses</taxon>
        <taxon>Varidnaviria</taxon>
        <taxon>Bamfordvirae</taxon>
        <taxon>Nucleocytoviricota</taxon>
        <taxon>Pokkesviricetes</taxon>
        <taxon>Chitovirales</taxon>
        <taxon>Poxviridae</taxon>
        <taxon>Chordopoxvirinae</taxon>
        <taxon>Mustelpoxvirus</taxon>
        <taxon>Mustelpoxvirus seaotterpox</taxon>
        <taxon>Sea otterpox virus</taxon>
    </lineage>
</organism>
<dbReference type="OrthoDB" id="9366at10239"/>
<evidence type="ECO:0000256" key="10">
    <source>
        <dbReference type="ARBA" id="ARBA00048552"/>
    </source>
</evidence>
<sequence>MYRKEISLMVDIPPSLATLIRHGFHDHVKWPALSVVIVLKNDTTSIHEEWRTSIEHMPTRKVFYKYTDTILTRQSTFCVHLKFEQSQSINIITMHDFTYYIITDNKLTKVDKPVQLKETLLHSFQDFRHNNIQNIEIIAFSSGTDINDNLISNLTFLDIETFNREYENTKPALTDEPIWCSPFIVIAPAGRLTFHIETYPWIDTRQHFMTIIDFLEAILLSDIHNHKIKTDTNIDDINNSISSYNTASGMIYVSDLITMSIINFFGGNVRLESFHKINMQQLDTDVFIAALRDAFAMIRRLV</sequence>
<keyword evidence="4 11" id="KW-0240">DNA-directed RNA polymerase</keyword>
<evidence type="ECO:0000313" key="13">
    <source>
        <dbReference type="Proteomes" id="UP000249273"/>
    </source>
</evidence>
<dbReference type="GO" id="GO:0044423">
    <property type="term" value="C:virion component"/>
    <property type="evidence" value="ECO:0007669"/>
    <property type="project" value="UniProtKB-UniRule"/>
</dbReference>
<comment type="subunit">
    <text evidence="9">The DNA-dependent RNA polymerase used for intermediate and late genes expression consists of eight subunits 147 kDa, 133 kDa, 35 kDa, 30 kDa, 22 kDa, 19 kDa, 18 kDa and 7 kDa totalling more than 500 kDa in mass. The same holoenzyme, with the addition of the transcription-specificity factor RAP94, is used for early gene expression.</text>
</comment>
<comment type="subcellular location">
    <subcellularLocation>
        <location evidence="11">Virion</location>
    </subcellularLocation>
    <text evidence="11">All the enzymes and other proteins required to synthesize early mRNAs are packaged within the virion core along with the DNA genome. This is necessary because viral early mRNAs are synthesized within minutes after virus entry into the cell and are extruded through pores in the core particle.</text>
</comment>
<proteinExistence type="inferred from homology"/>
<reference evidence="12" key="1">
    <citation type="submission" date="2018-05" db="EMBL/GenBank/DDBJ databases">
        <title>Complete Genome Sequence of a Novel Sea Otter Poxvirus.</title>
        <authorList>
            <person name="Jacob J.M."/>
            <person name="Subramaniam K."/>
            <person name="Tu S.-L."/>
            <person name="Nielsen O."/>
            <person name="Tuomi P.A."/>
            <person name="Upton C."/>
            <person name="Waltzek T.B."/>
        </authorList>
    </citation>
    <scope>NUCLEOTIDE SEQUENCE [LARGE SCALE GENOMIC DNA]</scope>
    <source>
        <strain evidence="12">ELK</strain>
    </source>
</reference>
<dbReference type="Proteomes" id="UP000249273">
    <property type="component" value="Segment"/>
</dbReference>
<evidence type="ECO:0000256" key="1">
    <source>
        <dbReference type="ARBA" id="ARBA00010538"/>
    </source>
</evidence>
<evidence type="ECO:0000313" key="12">
    <source>
        <dbReference type="EMBL" id="AWU47164.1"/>
    </source>
</evidence>
<dbReference type="InterPro" id="IPR005059">
    <property type="entry name" value="DNA-dir_RNA_pol_35kDa_poxviral"/>
</dbReference>
<evidence type="ECO:0000256" key="5">
    <source>
        <dbReference type="ARBA" id="ARBA00022679"/>
    </source>
</evidence>
<name>A0A2U9QHU0_9POXV</name>
<keyword evidence="6 11" id="KW-0548">Nucleotidyltransferase</keyword>
<evidence type="ECO:0000256" key="6">
    <source>
        <dbReference type="ARBA" id="ARBA00022695"/>
    </source>
</evidence>
<evidence type="ECO:0000256" key="3">
    <source>
        <dbReference type="ARBA" id="ARBA00016965"/>
    </source>
</evidence>
<dbReference type="Pfam" id="PF03396">
    <property type="entry name" value="Pox_RNA_pol_35"/>
    <property type="match status" value="1"/>
</dbReference>
<gene>
    <name evidence="12" type="primary">SOPV-ELK-119</name>
</gene>